<dbReference type="PROSITE" id="PS50928">
    <property type="entry name" value="ABC_TM1"/>
    <property type="match status" value="1"/>
</dbReference>
<feature type="domain" description="ABC transmembrane type-1" evidence="8">
    <location>
        <begin position="69"/>
        <end position="278"/>
    </location>
</feature>
<evidence type="ECO:0000256" key="2">
    <source>
        <dbReference type="ARBA" id="ARBA00022448"/>
    </source>
</evidence>
<accession>A0A1G4PM19</accession>
<evidence type="ECO:0000256" key="4">
    <source>
        <dbReference type="ARBA" id="ARBA00022692"/>
    </source>
</evidence>
<evidence type="ECO:0000256" key="5">
    <source>
        <dbReference type="ARBA" id="ARBA00022989"/>
    </source>
</evidence>
<dbReference type="GO" id="GO:0055085">
    <property type="term" value="P:transmembrane transport"/>
    <property type="evidence" value="ECO:0007669"/>
    <property type="project" value="InterPro"/>
</dbReference>
<dbReference type="STRING" id="624147.SAMN04487970_100365"/>
<keyword evidence="2 7" id="KW-0813">Transport</keyword>
<evidence type="ECO:0000256" key="1">
    <source>
        <dbReference type="ARBA" id="ARBA00004651"/>
    </source>
</evidence>
<feature type="transmembrane region" description="Helical" evidence="7">
    <location>
        <begin position="69"/>
        <end position="91"/>
    </location>
</feature>
<keyword evidence="3" id="KW-1003">Cell membrane</keyword>
<dbReference type="Pfam" id="PF00528">
    <property type="entry name" value="BPD_transp_1"/>
    <property type="match status" value="1"/>
</dbReference>
<feature type="transmembrane region" description="Helical" evidence="7">
    <location>
        <begin position="112"/>
        <end position="133"/>
    </location>
</feature>
<feature type="transmembrane region" description="Helical" evidence="7">
    <location>
        <begin position="181"/>
        <end position="203"/>
    </location>
</feature>
<dbReference type="CDD" id="cd06261">
    <property type="entry name" value="TM_PBP2"/>
    <property type="match status" value="1"/>
</dbReference>
<dbReference type="InterPro" id="IPR035906">
    <property type="entry name" value="MetI-like_sf"/>
</dbReference>
<feature type="transmembrane region" description="Helical" evidence="7">
    <location>
        <begin position="259"/>
        <end position="278"/>
    </location>
</feature>
<dbReference type="GO" id="GO:0005886">
    <property type="term" value="C:plasma membrane"/>
    <property type="evidence" value="ECO:0007669"/>
    <property type="project" value="UniProtKB-SubCell"/>
</dbReference>
<dbReference type="Proteomes" id="UP000198601">
    <property type="component" value="Unassembled WGS sequence"/>
</dbReference>
<evidence type="ECO:0000256" key="3">
    <source>
        <dbReference type="ARBA" id="ARBA00022475"/>
    </source>
</evidence>
<evidence type="ECO:0000313" key="9">
    <source>
        <dbReference type="EMBL" id="SCW33225.1"/>
    </source>
</evidence>
<dbReference type="PANTHER" id="PTHR43744">
    <property type="entry name" value="ABC TRANSPORTER PERMEASE PROTEIN MG189-RELATED-RELATED"/>
    <property type="match status" value="1"/>
</dbReference>
<dbReference type="InterPro" id="IPR000515">
    <property type="entry name" value="MetI-like"/>
</dbReference>
<proteinExistence type="inferred from homology"/>
<evidence type="ECO:0000256" key="6">
    <source>
        <dbReference type="ARBA" id="ARBA00023136"/>
    </source>
</evidence>
<feature type="transmembrane region" description="Helical" evidence="7">
    <location>
        <begin position="16"/>
        <end position="34"/>
    </location>
</feature>
<evidence type="ECO:0000256" key="7">
    <source>
        <dbReference type="RuleBase" id="RU363032"/>
    </source>
</evidence>
<dbReference type="EMBL" id="FMTT01000003">
    <property type="protein sequence ID" value="SCW33225.1"/>
    <property type="molecule type" value="Genomic_DNA"/>
</dbReference>
<keyword evidence="10" id="KW-1185">Reference proteome</keyword>
<dbReference type="SUPFAM" id="SSF161098">
    <property type="entry name" value="MetI-like"/>
    <property type="match status" value="1"/>
</dbReference>
<comment type="similarity">
    <text evidence="7">Belongs to the binding-protein-dependent transport system permease family.</text>
</comment>
<keyword evidence="4 7" id="KW-0812">Transmembrane</keyword>
<feature type="transmembrane region" description="Helical" evidence="7">
    <location>
        <begin position="139"/>
        <end position="160"/>
    </location>
</feature>
<name>A0A1G4PM19_9BACL</name>
<dbReference type="PANTHER" id="PTHR43744:SF9">
    <property type="entry name" value="POLYGALACTURONAN_RHAMNOGALACTURONAN TRANSPORT SYSTEM PERMEASE PROTEIN YTCP"/>
    <property type="match status" value="1"/>
</dbReference>
<comment type="subcellular location">
    <subcellularLocation>
        <location evidence="1 7">Cell membrane</location>
        <topology evidence="1 7">Multi-pass membrane protein</topology>
    </subcellularLocation>
</comment>
<dbReference type="AlphaFoldDB" id="A0A1G4PM19"/>
<organism evidence="9 10">
    <name type="scientific">Paenibacillus tianmuensis</name>
    <dbReference type="NCBI Taxonomy" id="624147"/>
    <lineage>
        <taxon>Bacteria</taxon>
        <taxon>Bacillati</taxon>
        <taxon>Bacillota</taxon>
        <taxon>Bacilli</taxon>
        <taxon>Bacillales</taxon>
        <taxon>Paenibacillaceae</taxon>
        <taxon>Paenibacillus</taxon>
    </lineage>
</organism>
<evidence type="ECO:0000313" key="10">
    <source>
        <dbReference type="Proteomes" id="UP000198601"/>
    </source>
</evidence>
<dbReference type="OrthoDB" id="9810086at2"/>
<sequence length="293" mass="32926">MENRTTFDRLFDAGNYVLMTFVGIIMFFPFLYIISYSLSEPSKLPQGLLVLPAGFTLDAYARAFEDPAIFHSILISVGRTILGPVVMIFVTSMAAYCLTRDDFIAVRFWRKFFVFTMYFSSGLIPLYVLIVQLNLSKSFWVYIVTTAVSVFNMILIKTFIESLPDSLEEAAVVDGANDLTVFWRIIFPLCLPVLAAVVLFSAVGQWNSFIDTQLYNAMNPELFTLQYVLYQTLSNANNATLMQSGALNASMNTVTPESLKMAITMITVLPIMLVYPFLQRYFISGMLVGSVKG</sequence>
<keyword evidence="5 7" id="KW-1133">Transmembrane helix</keyword>
<keyword evidence="6 7" id="KW-0472">Membrane</keyword>
<protein>
    <submittedName>
        <fullName evidence="9">Carbohydrate ABC transporter membrane protein 2, CUT1 family</fullName>
    </submittedName>
</protein>
<gene>
    <name evidence="9" type="ORF">SAMN04487970_100365</name>
</gene>
<evidence type="ECO:0000259" key="8">
    <source>
        <dbReference type="PROSITE" id="PS50928"/>
    </source>
</evidence>
<dbReference type="RefSeq" id="WP_090666734.1">
    <property type="nucleotide sequence ID" value="NZ_FMTT01000003.1"/>
</dbReference>
<reference evidence="10" key="1">
    <citation type="submission" date="2016-10" db="EMBL/GenBank/DDBJ databases">
        <authorList>
            <person name="Varghese N."/>
            <person name="Submissions S."/>
        </authorList>
    </citation>
    <scope>NUCLEOTIDE SEQUENCE [LARGE SCALE GENOMIC DNA]</scope>
    <source>
        <strain evidence="10">CGMCC 1.8946</strain>
    </source>
</reference>
<dbReference type="Gene3D" id="1.10.3720.10">
    <property type="entry name" value="MetI-like"/>
    <property type="match status" value="1"/>
</dbReference>